<feature type="chain" id="PRO_5045910450" evidence="1">
    <location>
        <begin position="27"/>
        <end position="142"/>
    </location>
</feature>
<keyword evidence="1" id="KW-0732">Signal</keyword>
<dbReference type="RefSeq" id="WP_041062188.1">
    <property type="nucleotide sequence ID" value="NZ_JXAL01000014.1"/>
</dbReference>
<dbReference type="EMBL" id="JXAL01000014">
    <property type="protein sequence ID" value="KIL36219.1"/>
    <property type="molecule type" value="Genomic_DNA"/>
</dbReference>
<reference evidence="2 3" key="1">
    <citation type="submission" date="2014-12" db="EMBL/GenBank/DDBJ databases">
        <title>Draft genome sequence of Cohnella kolymensis strain B-2846.</title>
        <authorList>
            <person name="Karlyshev A.V."/>
            <person name="Kudryashova E.B."/>
        </authorList>
    </citation>
    <scope>NUCLEOTIDE SEQUENCE [LARGE SCALE GENOMIC DNA]</scope>
    <source>
        <strain evidence="2 3">VKM B-2846</strain>
    </source>
</reference>
<evidence type="ECO:0000313" key="3">
    <source>
        <dbReference type="Proteomes" id="UP000054526"/>
    </source>
</evidence>
<sequence>MLVFKLTKLWLFSILLLTVSVVPTSAASKTVKLKITFVSATLDENNHVGNEWWWGGYINGKVVEEGSTVVLNLKTTDKIRLKAEAQEQDKYPDYGESNATIKVSSITKAIHKPLKVTVTENRGRYSGNIATWKFVFKVEKSS</sequence>
<evidence type="ECO:0000313" key="2">
    <source>
        <dbReference type="EMBL" id="KIL36219.1"/>
    </source>
</evidence>
<comment type="caution">
    <text evidence="2">The sequence shown here is derived from an EMBL/GenBank/DDBJ whole genome shotgun (WGS) entry which is preliminary data.</text>
</comment>
<evidence type="ECO:0000256" key="1">
    <source>
        <dbReference type="SAM" id="SignalP"/>
    </source>
</evidence>
<gene>
    <name evidence="2" type="ORF">SD71_09770</name>
</gene>
<protein>
    <submittedName>
        <fullName evidence="2">Uncharacterized protein</fullName>
    </submittedName>
</protein>
<dbReference type="Proteomes" id="UP000054526">
    <property type="component" value="Unassembled WGS sequence"/>
</dbReference>
<keyword evidence="3" id="KW-1185">Reference proteome</keyword>
<proteinExistence type="predicted"/>
<accession>A0ABR5A5C8</accession>
<name>A0ABR5A5C8_9BACL</name>
<feature type="signal peptide" evidence="1">
    <location>
        <begin position="1"/>
        <end position="26"/>
    </location>
</feature>
<organism evidence="2 3">
    <name type="scientific">Cohnella kolymensis</name>
    <dbReference type="NCBI Taxonomy" id="1590652"/>
    <lineage>
        <taxon>Bacteria</taxon>
        <taxon>Bacillati</taxon>
        <taxon>Bacillota</taxon>
        <taxon>Bacilli</taxon>
        <taxon>Bacillales</taxon>
        <taxon>Paenibacillaceae</taxon>
        <taxon>Cohnella</taxon>
    </lineage>
</organism>